<evidence type="ECO:0000256" key="2">
    <source>
        <dbReference type="SAM" id="MobiDB-lite"/>
    </source>
</evidence>
<dbReference type="SUPFAM" id="SSF52540">
    <property type="entry name" value="P-loop containing nucleoside triphosphate hydrolases"/>
    <property type="match status" value="1"/>
</dbReference>
<dbReference type="PANTHER" id="PTHR10039">
    <property type="entry name" value="AMELOGENIN"/>
    <property type="match status" value="1"/>
</dbReference>
<comment type="caution">
    <text evidence="4">The sequence shown here is derived from an EMBL/GenBank/DDBJ whole genome shotgun (WGS) entry which is preliminary data.</text>
</comment>
<keyword evidence="1" id="KW-0677">Repeat</keyword>
<dbReference type="SUPFAM" id="SSF48403">
    <property type="entry name" value="Ankyrin repeat"/>
    <property type="match status" value="1"/>
</dbReference>
<evidence type="ECO:0000313" key="4">
    <source>
        <dbReference type="EMBL" id="KAF2152107.1"/>
    </source>
</evidence>
<proteinExistence type="predicted"/>
<dbReference type="OrthoDB" id="62952at2759"/>
<dbReference type="InterPro" id="IPR027417">
    <property type="entry name" value="P-loop_NTPase"/>
</dbReference>
<dbReference type="PANTHER" id="PTHR10039:SF10">
    <property type="entry name" value="NACHT DOMAIN-CONTAINING PROTEIN"/>
    <property type="match status" value="1"/>
</dbReference>
<dbReference type="Gene3D" id="1.25.40.20">
    <property type="entry name" value="Ankyrin repeat-containing domain"/>
    <property type="match status" value="1"/>
</dbReference>
<evidence type="ECO:0000313" key="5">
    <source>
        <dbReference type="Proteomes" id="UP000799439"/>
    </source>
</evidence>
<keyword evidence="5" id="KW-1185">Reference proteome</keyword>
<dbReference type="Pfam" id="PF24883">
    <property type="entry name" value="NPHP3_N"/>
    <property type="match status" value="1"/>
</dbReference>
<dbReference type="EMBL" id="ML996087">
    <property type="protein sequence ID" value="KAF2152107.1"/>
    <property type="molecule type" value="Genomic_DNA"/>
</dbReference>
<accession>A0A9P4IYA2</accession>
<feature type="compositionally biased region" description="Basic and acidic residues" evidence="2">
    <location>
        <begin position="1"/>
        <end position="21"/>
    </location>
</feature>
<sequence length="1135" mass="127022">MALLKTIKERFRPSQGKKGDRQSSTGKSPVISSSPGTVNPNLVTSTAAPQLSQRLSPSGTANSARTPPNGSPGNANSIRAQSTVGQDATNASKSATHSGPSDEWSPAFRQAVNKAGESTRTLLQQDNFGELMRKLATRQDEALKDSVFLRGLRYLGDKAALHVFKLALDTADPLMSFDPTGTATTVSGILKGVTAMTISLASAGKEFASRIEKMLEEISYIEDCDALGERAVRKDIQAALVKVYEQLLVFYQSVYQILTKNGPILAIKMAWENGTLSETVVEFSAYTDKLQNVIQKATLDISEQTLSTVIDDQIGLALGRKEKDDIQGNHGKWRSLRTDEACEFLLADKRFIEWYQGAPSDRRLVVVGKLGSGKTMIMSFLVDYLKRRGRLSLPRPKICHHYCRAGMTGTATYIYSVLILQLLDQHPMLKKTFYEWYQDIRQAGDPPVTDTFQLQEFLAKAIASLNFPLYFLVDGLDECDDWSLTTLLKFFNGLLSSNIHLKIGLSSRKTPEVLNKLTGAAVVEVVSDSARDRLIVKQTVEVKLGDRDEGLKALVIDTLAPKAEGSGIWTRMIIEAINVRRCKTPGSTQRFLDEMPLPKDLSGLYKDLFDQLTSGDERNEELIRAALKILAISRRPLSMLELVWAINLTMIGQNVTTVKSLEEDEDPGQILSLIAPFIDSNTSSDKVNNVPGGTAQGNNDSQTWKTRQIRLVHQSAKEFVHEFVYKEEQIGPASTKHSISQAQYIEAKEHLEAWMTGICVNYLLLDEIGDIDGILTSDETIMDELRQDFGLFDDVISVEEVNPDDQKQTLVYYDPADRGFGELFVYAACYWRQHLGAIGAAQRPSSSSIERLCQTRSIRLKNWSLQELRPDCRVMTEYSVPDVSEDPLLIVSRSGSTRVLQDMLRNSNLDNRQYFNSNTVRHAFNDVVGRDDLPMISIFLADHRTRDVDFLLTIMRRYDVICLTRGPPQGWEGLFDRMLEITCQENWTHEILCRAARNGCMPMIQRLFSKAQGDAQLRDEMLSARYRTPGPRIQDHQSIGEAIAGGRDAVLEYLLQQDSIDAHLKYRNREGDNVLHLAADLCFEPVFRLLVPRCLDMLDERDGSGRTVLERIGRCSEPEERREECVKILLSAGSL</sequence>
<dbReference type="Proteomes" id="UP000799439">
    <property type="component" value="Unassembled WGS sequence"/>
</dbReference>
<protein>
    <recommendedName>
        <fullName evidence="3">Nephrocystin 3-like N-terminal domain-containing protein</fullName>
    </recommendedName>
</protein>
<feature type="domain" description="Nephrocystin 3-like N-terminal" evidence="3">
    <location>
        <begin position="341"/>
        <end position="508"/>
    </location>
</feature>
<reference evidence="4" key="1">
    <citation type="journal article" date="2020" name="Stud. Mycol.">
        <title>101 Dothideomycetes genomes: a test case for predicting lifestyles and emergence of pathogens.</title>
        <authorList>
            <person name="Haridas S."/>
            <person name="Albert R."/>
            <person name="Binder M."/>
            <person name="Bloem J."/>
            <person name="Labutti K."/>
            <person name="Salamov A."/>
            <person name="Andreopoulos B."/>
            <person name="Baker S."/>
            <person name="Barry K."/>
            <person name="Bills G."/>
            <person name="Bluhm B."/>
            <person name="Cannon C."/>
            <person name="Castanera R."/>
            <person name="Culley D."/>
            <person name="Daum C."/>
            <person name="Ezra D."/>
            <person name="Gonzalez J."/>
            <person name="Henrissat B."/>
            <person name="Kuo A."/>
            <person name="Liang C."/>
            <person name="Lipzen A."/>
            <person name="Lutzoni F."/>
            <person name="Magnuson J."/>
            <person name="Mondo S."/>
            <person name="Nolan M."/>
            <person name="Ohm R."/>
            <person name="Pangilinan J."/>
            <person name="Park H.-J."/>
            <person name="Ramirez L."/>
            <person name="Alfaro M."/>
            <person name="Sun H."/>
            <person name="Tritt A."/>
            <person name="Yoshinaga Y."/>
            <person name="Zwiers L.-H."/>
            <person name="Turgeon B."/>
            <person name="Goodwin S."/>
            <person name="Spatafora J."/>
            <person name="Crous P."/>
            <person name="Grigoriev I."/>
        </authorList>
    </citation>
    <scope>NUCLEOTIDE SEQUENCE</scope>
    <source>
        <strain evidence="4">CBS 260.36</strain>
    </source>
</reference>
<feature type="region of interest" description="Disordered" evidence="2">
    <location>
        <begin position="1"/>
        <end position="105"/>
    </location>
</feature>
<dbReference type="InterPro" id="IPR056884">
    <property type="entry name" value="NPHP3-like_N"/>
</dbReference>
<dbReference type="Gene3D" id="3.40.50.300">
    <property type="entry name" value="P-loop containing nucleotide triphosphate hydrolases"/>
    <property type="match status" value="1"/>
</dbReference>
<organism evidence="4 5">
    <name type="scientific">Myriangium duriaei CBS 260.36</name>
    <dbReference type="NCBI Taxonomy" id="1168546"/>
    <lineage>
        <taxon>Eukaryota</taxon>
        <taxon>Fungi</taxon>
        <taxon>Dikarya</taxon>
        <taxon>Ascomycota</taxon>
        <taxon>Pezizomycotina</taxon>
        <taxon>Dothideomycetes</taxon>
        <taxon>Dothideomycetidae</taxon>
        <taxon>Myriangiales</taxon>
        <taxon>Myriangiaceae</taxon>
        <taxon>Myriangium</taxon>
    </lineage>
</organism>
<evidence type="ECO:0000259" key="3">
    <source>
        <dbReference type="Pfam" id="PF24883"/>
    </source>
</evidence>
<name>A0A9P4IYA2_9PEZI</name>
<evidence type="ECO:0000256" key="1">
    <source>
        <dbReference type="ARBA" id="ARBA00022737"/>
    </source>
</evidence>
<dbReference type="InterPro" id="IPR036770">
    <property type="entry name" value="Ankyrin_rpt-contain_sf"/>
</dbReference>
<gene>
    <name evidence="4" type="ORF">K461DRAFT_162341</name>
</gene>
<feature type="compositionally biased region" description="Polar residues" evidence="2">
    <location>
        <begin position="22"/>
        <end position="99"/>
    </location>
</feature>
<dbReference type="AlphaFoldDB" id="A0A9P4IYA2"/>